<feature type="transmembrane region" description="Helical" evidence="8">
    <location>
        <begin position="300"/>
        <end position="316"/>
    </location>
</feature>
<evidence type="ECO:0000259" key="9">
    <source>
        <dbReference type="Pfam" id="PF13231"/>
    </source>
</evidence>
<protein>
    <submittedName>
        <fullName evidence="10">PMT family glycosyltransferase, 4-amino-4-deoxy-L-arabinose transferase</fullName>
    </submittedName>
</protein>
<organism evidence="10 11">
    <name type="scientific">Pseudomonas asplenii</name>
    <dbReference type="NCBI Taxonomy" id="53407"/>
    <lineage>
        <taxon>Bacteria</taxon>
        <taxon>Pseudomonadati</taxon>
        <taxon>Pseudomonadota</taxon>
        <taxon>Gammaproteobacteria</taxon>
        <taxon>Pseudomonadales</taxon>
        <taxon>Pseudomonadaceae</taxon>
        <taxon>Pseudomonas</taxon>
    </lineage>
</organism>
<keyword evidence="2" id="KW-1003">Cell membrane</keyword>
<keyword evidence="5 8" id="KW-0812">Transmembrane</keyword>
<dbReference type="GO" id="GO:0005886">
    <property type="term" value="C:plasma membrane"/>
    <property type="evidence" value="ECO:0007669"/>
    <property type="project" value="UniProtKB-SubCell"/>
</dbReference>
<dbReference type="Proteomes" id="UP000037931">
    <property type="component" value="Unassembled WGS sequence"/>
</dbReference>
<dbReference type="OrthoDB" id="9775035at2"/>
<dbReference type="STRING" id="50340.PF66_02048"/>
<evidence type="ECO:0000256" key="2">
    <source>
        <dbReference type="ARBA" id="ARBA00022475"/>
    </source>
</evidence>
<evidence type="ECO:0000256" key="1">
    <source>
        <dbReference type="ARBA" id="ARBA00004651"/>
    </source>
</evidence>
<keyword evidence="7 8" id="KW-0472">Membrane</keyword>
<comment type="caution">
    <text evidence="10">The sequence shown here is derived from an EMBL/GenBank/DDBJ whole genome shotgun (WGS) entry which is preliminary data.</text>
</comment>
<evidence type="ECO:0000256" key="6">
    <source>
        <dbReference type="ARBA" id="ARBA00022989"/>
    </source>
</evidence>
<dbReference type="PANTHER" id="PTHR33908:SF3">
    <property type="entry name" value="UNDECAPRENYL PHOSPHATE-ALPHA-4-AMINO-4-DEOXY-L-ARABINOSE ARABINOSYL TRANSFERASE"/>
    <property type="match status" value="1"/>
</dbReference>
<dbReference type="GO" id="GO:0009103">
    <property type="term" value="P:lipopolysaccharide biosynthetic process"/>
    <property type="evidence" value="ECO:0007669"/>
    <property type="project" value="UniProtKB-ARBA"/>
</dbReference>
<feature type="transmembrane region" description="Helical" evidence="8">
    <location>
        <begin position="262"/>
        <end position="288"/>
    </location>
</feature>
<keyword evidence="6 8" id="KW-1133">Transmembrane helix</keyword>
<feature type="transmembrane region" description="Helical" evidence="8">
    <location>
        <begin position="167"/>
        <end position="193"/>
    </location>
</feature>
<dbReference type="PATRIC" id="fig|50340.43.peg.5411"/>
<sequence length="521" mass="58768">MNLSHWKTDRGALALLLGVSALLLLSGLGSRELWGAETRWANIALQMLQSGNYFDPYLKGLPYYDKPLPSYWLITASAKLLGGLCNVSLRLSSVIAAWLSVWLVYLIGERLWRKGTGLVAGWMLATTFYFVFWARVATADILTVFGVLAAVWWYWRDPDDTRLGRYAMFFLMLALTSLLKGLIGFVLPGLLLLPHLLAGGRWKRHLNLRLPTALLAALALYAVPFVLSNLYGAPTYGESGLALVFRENVVRFFDPFDHMGPIYTYLIYLPAYTLPWAPCWMLGLWLALRQWKRIEPNTRWLVWGLGLLFVFFTASGSRRSYYVLPLVPFAQLLAAWWVTRSMAQRRADGKVSGPGWAKGFAAAAGFVLLVVGIAYPWSNGGGGAMRFADDVQAKASQRAPWDEWQMVMIEVDNKLPMYLNNQGRPFYYVQENQDYPRNGDSDDLIDWLERTSGRRWDPTRTLIVTSFRAGDPLPLNYLAADHDVVLTQPTNGARLAHTREDGSVAYIPRREGPLETVGRPQ</sequence>
<dbReference type="AlphaFoldDB" id="A0A0M9GH95"/>
<dbReference type="PANTHER" id="PTHR33908">
    <property type="entry name" value="MANNOSYLTRANSFERASE YKCB-RELATED"/>
    <property type="match status" value="1"/>
</dbReference>
<gene>
    <name evidence="10" type="ORF">PF66_02048</name>
</gene>
<evidence type="ECO:0000256" key="7">
    <source>
        <dbReference type="ARBA" id="ARBA00023136"/>
    </source>
</evidence>
<feature type="domain" description="Glycosyltransferase RgtA/B/C/D-like" evidence="9">
    <location>
        <begin position="65"/>
        <end position="225"/>
    </location>
</feature>
<evidence type="ECO:0000256" key="4">
    <source>
        <dbReference type="ARBA" id="ARBA00022679"/>
    </source>
</evidence>
<dbReference type="InterPro" id="IPR050297">
    <property type="entry name" value="LipidA_mod_glycosyltrf_83"/>
</dbReference>
<evidence type="ECO:0000256" key="5">
    <source>
        <dbReference type="ARBA" id="ARBA00022692"/>
    </source>
</evidence>
<reference evidence="10 11" key="1">
    <citation type="journal article" date="2015" name="PLoS ONE">
        <title>Rice-Infecting Pseudomonas Genomes Are Highly Accessorized and Harbor Multiple Putative Virulence Mechanisms to Cause Sheath Brown Rot.</title>
        <authorList>
            <person name="Quibod I.L."/>
            <person name="Grande G."/>
            <person name="Oreiro E.G."/>
            <person name="Borja F.N."/>
            <person name="Dossa G.S."/>
            <person name="Mauleon R."/>
            <person name="Cruz C.V."/>
            <person name="Oliva R."/>
        </authorList>
    </citation>
    <scope>NUCLEOTIDE SEQUENCE [LARGE SCALE GENOMIC DNA]</scope>
    <source>
        <strain evidence="10 11">IRRI 6609</strain>
    </source>
</reference>
<dbReference type="GO" id="GO:0016763">
    <property type="term" value="F:pentosyltransferase activity"/>
    <property type="evidence" value="ECO:0007669"/>
    <property type="project" value="TreeGrafter"/>
</dbReference>
<keyword evidence="11" id="KW-1185">Reference proteome</keyword>
<keyword evidence="3" id="KW-0328">Glycosyltransferase</keyword>
<proteinExistence type="predicted"/>
<dbReference type="Pfam" id="PF13231">
    <property type="entry name" value="PMT_2"/>
    <property type="match status" value="1"/>
</dbReference>
<evidence type="ECO:0000313" key="11">
    <source>
        <dbReference type="Proteomes" id="UP000037931"/>
    </source>
</evidence>
<name>A0A0M9GH95_9PSED</name>
<dbReference type="InterPro" id="IPR038731">
    <property type="entry name" value="RgtA/B/C-like"/>
</dbReference>
<feature type="transmembrane region" description="Helical" evidence="8">
    <location>
        <begin position="87"/>
        <end position="107"/>
    </location>
</feature>
<feature type="transmembrane region" description="Helical" evidence="8">
    <location>
        <begin position="360"/>
        <end position="377"/>
    </location>
</feature>
<feature type="transmembrane region" description="Helical" evidence="8">
    <location>
        <begin position="213"/>
        <end position="231"/>
    </location>
</feature>
<keyword evidence="4 10" id="KW-0808">Transferase</keyword>
<evidence type="ECO:0000256" key="3">
    <source>
        <dbReference type="ARBA" id="ARBA00022676"/>
    </source>
</evidence>
<evidence type="ECO:0000313" key="10">
    <source>
        <dbReference type="EMBL" id="KPA91167.1"/>
    </source>
</evidence>
<accession>A0A0M9GH95</accession>
<feature type="transmembrane region" description="Helical" evidence="8">
    <location>
        <begin position="128"/>
        <end position="155"/>
    </location>
</feature>
<dbReference type="GO" id="GO:0010041">
    <property type="term" value="P:response to iron(III) ion"/>
    <property type="evidence" value="ECO:0007669"/>
    <property type="project" value="TreeGrafter"/>
</dbReference>
<comment type="subcellular location">
    <subcellularLocation>
        <location evidence="1">Cell membrane</location>
        <topology evidence="1">Multi-pass membrane protein</topology>
    </subcellularLocation>
</comment>
<feature type="transmembrane region" description="Helical" evidence="8">
    <location>
        <begin position="322"/>
        <end position="339"/>
    </location>
</feature>
<dbReference type="RefSeq" id="WP_054062579.1">
    <property type="nucleotide sequence ID" value="NZ_JSYZ01000007.1"/>
</dbReference>
<dbReference type="EMBL" id="JSYZ01000007">
    <property type="protein sequence ID" value="KPA91167.1"/>
    <property type="molecule type" value="Genomic_DNA"/>
</dbReference>
<evidence type="ECO:0000256" key="8">
    <source>
        <dbReference type="SAM" id="Phobius"/>
    </source>
</evidence>